<reference evidence="2" key="1">
    <citation type="submission" date="2021-01" db="EMBL/GenBank/DDBJ databases">
        <title>Phytophthora aleatoria, a newly-described species from Pinus radiata is distinct from Phytophthora cactorum isolates based on comparative genomics.</title>
        <authorList>
            <person name="Mcdougal R."/>
            <person name="Panda P."/>
            <person name="Williams N."/>
            <person name="Studholme D.J."/>
        </authorList>
    </citation>
    <scope>NUCLEOTIDE SEQUENCE</scope>
    <source>
        <strain evidence="2">NZFS 4037</strain>
    </source>
</reference>
<evidence type="ECO:0000256" key="1">
    <source>
        <dbReference type="SAM" id="MobiDB-lite"/>
    </source>
</evidence>
<evidence type="ECO:0000313" key="2">
    <source>
        <dbReference type="EMBL" id="KAG6944849.1"/>
    </source>
</evidence>
<gene>
    <name evidence="2" type="ORF">JG688_00016875</name>
</gene>
<feature type="region of interest" description="Disordered" evidence="1">
    <location>
        <begin position="1"/>
        <end position="23"/>
    </location>
</feature>
<dbReference type="Proteomes" id="UP000709295">
    <property type="component" value="Unassembled WGS sequence"/>
</dbReference>
<evidence type="ECO:0000313" key="3">
    <source>
        <dbReference type="Proteomes" id="UP000709295"/>
    </source>
</evidence>
<name>A0A8J5M1R0_9STRA</name>
<organism evidence="2 3">
    <name type="scientific">Phytophthora aleatoria</name>
    <dbReference type="NCBI Taxonomy" id="2496075"/>
    <lineage>
        <taxon>Eukaryota</taxon>
        <taxon>Sar</taxon>
        <taxon>Stramenopiles</taxon>
        <taxon>Oomycota</taxon>
        <taxon>Peronosporomycetes</taxon>
        <taxon>Peronosporales</taxon>
        <taxon>Peronosporaceae</taxon>
        <taxon>Phytophthora</taxon>
    </lineage>
</organism>
<sequence length="152" mass="17501">MPPWRPCLRGERGNPDPEDWSPGHPKAIMTTVQVGAFLGAEPPLKRSVPLMIAEFLYNSAMRHAVASRLTRGQTHDVKRWRWPAHTQRSLKPPQTIQPRHERTEFVESKDNTSVMSAFDTSFHVHRQDSSVVALQDYGIVFFGFWRNKLIKI</sequence>
<accession>A0A8J5M1R0</accession>
<comment type="caution">
    <text evidence="2">The sequence shown here is derived from an EMBL/GenBank/DDBJ whole genome shotgun (WGS) entry which is preliminary data.</text>
</comment>
<keyword evidence="3" id="KW-1185">Reference proteome</keyword>
<protein>
    <submittedName>
        <fullName evidence="2">Uncharacterized protein</fullName>
    </submittedName>
</protein>
<proteinExistence type="predicted"/>
<dbReference type="AlphaFoldDB" id="A0A8J5M1R0"/>
<dbReference type="EMBL" id="JAENGY010002263">
    <property type="protein sequence ID" value="KAG6944849.1"/>
    <property type="molecule type" value="Genomic_DNA"/>
</dbReference>